<dbReference type="PANTHER" id="PTHR43708:SF5">
    <property type="entry name" value="CONSERVED EXPRESSED OXIDOREDUCTASE (EUROFUNG)-RELATED"/>
    <property type="match status" value="1"/>
</dbReference>
<evidence type="ECO:0000256" key="2">
    <source>
        <dbReference type="ARBA" id="ARBA00023002"/>
    </source>
</evidence>
<feature type="domain" description="Gfo/Idh/MocA-like oxidoreductase N-terminal" evidence="3">
    <location>
        <begin position="22"/>
        <end position="136"/>
    </location>
</feature>
<proteinExistence type="inferred from homology"/>
<evidence type="ECO:0000313" key="6">
    <source>
        <dbReference type="Proteomes" id="UP001596150"/>
    </source>
</evidence>
<dbReference type="Gene3D" id="3.40.50.720">
    <property type="entry name" value="NAD(P)-binding Rossmann-like Domain"/>
    <property type="match status" value="1"/>
</dbReference>
<dbReference type="PANTHER" id="PTHR43708">
    <property type="entry name" value="CONSERVED EXPRESSED OXIDOREDUCTASE (EUROFUNG)"/>
    <property type="match status" value="1"/>
</dbReference>
<dbReference type="Pfam" id="PF22725">
    <property type="entry name" value="GFO_IDH_MocA_C3"/>
    <property type="match status" value="1"/>
</dbReference>
<dbReference type="InterPro" id="IPR036291">
    <property type="entry name" value="NAD(P)-bd_dom_sf"/>
</dbReference>
<comment type="similarity">
    <text evidence="1">Belongs to the Gfo/Idh/MocA family.</text>
</comment>
<name>A0ABW0PZ43_9HYPH</name>
<organism evidence="5 6">
    <name type="scientific">Kaistia terrae</name>
    <dbReference type="NCBI Taxonomy" id="537017"/>
    <lineage>
        <taxon>Bacteria</taxon>
        <taxon>Pseudomonadati</taxon>
        <taxon>Pseudomonadota</taxon>
        <taxon>Alphaproteobacteria</taxon>
        <taxon>Hyphomicrobiales</taxon>
        <taxon>Kaistiaceae</taxon>
        <taxon>Kaistia</taxon>
    </lineage>
</organism>
<dbReference type="EMBL" id="JBHSML010000003">
    <property type="protein sequence ID" value="MFC5516752.1"/>
    <property type="molecule type" value="Genomic_DNA"/>
</dbReference>
<accession>A0ABW0PZ43</accession>
<dbReference type="SUPFAM" id="SSF51735">
    <property type="entry name" value="NAD(P)-binding Rossmann-fold domains"/>
    <property type="match status" value="1"/>
</dbReference>
<sequence>MTSFDPASLAQSWPLPTAPRPIVIIGAGGIVNDAHLPAYALAGFPVAGIFDRDVGRAKALADQWGVPFFRAMDEAVAVRDAVFDLATPPVAHLEILRRLPKGAAVLIQKPMGRDLDEATAILNLCRERQFKAAVNFQLRFSPMMLAVRDALEKGLLGRLVDVEMHLNLVTPWHLFPFLKGMSRVEIAVHSIHYLDLIRGMLGNPTGIHARTLGHPGNELAQTRTSAMLDFGGDVRCALSINHDHDFGRKFQDATFRFEGDKGAASVKLGLLLNYPEGEPDELWITASRGADANWQQVPLTGGWFPHAFAGVMSNLQRFSAGEDASLVTSVEDAWHTMALVEAAFRSAAEPATPVPQQPGASVA</sequence>
<keyword evidence="2" id="KW-0560">Oxidoreductase</keyword>
<reference evidence="6" key="1">
    <citation type="journal article" date="2019" name="Int. J. Syst. Evol. Microbiol.">
        <title>The Global Catalogue of Microorganisms (GCM) 10K type strain sequencing project: providing services to taxonomists for standard genome sequencing and annotation.</title>
        <authorList>
            <consortium name="The Broad Institute Genomics Platform"/>
            <consortium name="The Broad Institute Genome Sequencing Center for Infectious Disease"/>
            <person name="Wu L."/>
            <person name="Ma J."/>
        </authorList>
    </citation>
    <scope>NUCLEOTIDE SEQUENCE [LARGE SCALE GENOMIC DNA]</scope>
    <source>
        <strain evidence="6">KACC 12633</strain>
    </source>
</reference>
<dbReference type="InterPro" id="IPR051317">
    <property type="entry name" value="Gfo/Idh/MocA_oxidoreduct"/>
</dbReference>
<evidence type="ECO:0000313" key="5">
    <source>
        <dbReference type="EMBL" id="MFC5516752.1"/>
    </source>
</evidence>
<protein>
    <submittedName>
        <fullName evidence="5">Gfo/Idh/MocA family protein</fullName>
    </submittedName>
</protein>
<dbReference type="Proteomes" id="UP001596150">
    <property type="component" value="Unassembled WGS sequence"/>
</dbReference>
<keyword evidence="6" id="KW-1185">Reference proteome</keyword>
<dbReference type="Pfam" id="PF01408">
    <property type="entry name" value="GFO_IDH_MocA"/>
    <property type="match status" value="1"/>
</dbReference>
<dbReference type="Gene3D" id="3.30.360.10">
    <property type="entry name" value="Dihydrodipicolinate Reductase, domain 2"/>
    <property type="match status" value="1"/>
</dbReference>
<dbReference type="SUPFAM" id="SSF55347">
    <property type="entry name" value="Glyceraldehyde-3-phosphate dehydrogenase-like, C-terminal domain"/>
    <property type="match status" value="1"/>
</dbReference>
<feature type="domain" description="GFO/IDH/MocA-like oxidoreductase" evidence="4">
    <location>
        <begin position="145"/>
        <end position="264"/>
    </location>
</feature>
<dbReference type="RefSeq" id="WP_266344014.1">
    <property type="nucleotide sequence ID" value="NZ_JAPKNH010000004.1"/>
</dbReference>
<comment type="caution">
    <text evidence="5">The sequence shown here is derived from an EMBL/GenBank/DDBJ whole genome shotgun (WGS) entry which is preliminary data.</text>
</comment>
<evidence type="ECO:0000256" key="1">
    <source>
        <dbReference type="ARBA" id="ARBA00010928"/>
    </source>
</evidence>
<dbReference type="InterPro" id="IPR055170">
    <property type="entry name" value="GFO_IDH_MocA-like_dom"/>
</dbReference>
<dbReference type="InterPro" id="IPR000683">
    <property type="entry name" value="Gfo/Idh/MocA-like_OxRdtase_N"/>
</dbReference>
<gene>
    <name evidence="5" type="ORF">ACFPP9_13285</name>
</gene>
<evidence type="ECO:0000259" key="3">
    <source>
        <dbReference type="Pfam" id="PF01408"/>
    </source>
</evidence>
<evidence type="ECO:0000259" key="4">
    <source>
        <dbReference type="Pfam" id="PF22725"/>
    </source>
</evidence>